<accession>A0A409YN24</accession>
<keyword evidence="2" id="KW-1185">Reference proteome</keyword>
<name>A0A409YN24_9AGAR</name>
<dbReference type="Proteomes" id="UP000284706">
    <property type="component" value="Unassembled WGS sequence"/>
</dbReference>
<organism evidence="1 2">
    <name type="scientific">Gymnopilus dilepis</name>
    <dbReference type="NCBI Taxonomy" id="231916"/>
    <lineage>
        <taxon>Eukaryota</taxon>
        <taxon>Fungi</taxon>
        <taxon>Dikarya</taxon>
        <taxon>Basidiomycota</taxon>
        <taxon>Agaricomycotina</taxon>
        <taxon>Agaricomycetes</taxon>
        <taxon>Agaricomycetidae</taxon>
        <taxon>Agaricales</taxon>
        <taxon>Agaricineae</taxon>
        <taxon>Hymenogastraceae</taxon>
        <taxon>Gymnopilus</taxon>
    </lineage>
</organism>
<dbReference type="EMBL" id="NHYE01000628">
    <property type="protein sequence ID" value="PPR04425.1"/>
    <property type="molecule type" value="Genomic_DNA"/>
</dbReference>
<reference evidence="1 2" key="1">
    <citation type="journal article" date="2018" name="Evol. Lett.">
        <title>Horizontal gene cluster transfer increased hallucinogenic mushroom diversity.</title>
        <authorList>
            <person name="Reynolds H.T."/>
            <person name="Vijayakumar V."/>
            <person name="Gluck-Thaler E."/>
            <person name="Korotkin H.B."/>
            <person name="Matheny P.B."/>
            <person name="Slot J.C."/>
        </authorList>
    </citation>
    <scope>NUCLEOTIDE SEQUENCE [LARGE SCALE GENOMIC DNA]</scope>
    <source>
        <strain evidence="1 2">SRW20</strain>
    </source>
</reference>
<sequence>SPTSRGRAVRVVRAVFTDNVFNPTEGPAKQSGYSCLFTPCKKPTYRNIPIVPTGIKSFLDGKGAFWECLCAALYDDGHPCRIVVSRKNGEVMAFCHYENTNTSCGFFCKINDSLFCKVSDELDMQSVASQNYFLNTGILHLRVSPSKLFLESSVFIEEWSLVEYNIFADMSPYLISFQRYDSTREVAPYFEGYLGEFSHDHGGVKQLNNGRSHQEISSGHPEICFNRPENARIARKSAYKRSFSEILDKEDEAKTIIPTKRRIVPDPIYRPSVLSLSLCSESRSIEDSSADVGALGYRGALLESPNEEHLARLAKEGLSKVEFLRWIKTCSQCGRYFFAATLREHIPQCQIIEL</sequence>
<comment type="caution">
    <text evidence="1">The sequence shown here is derived from an EMBL/GenBank/DDBJ whole genome shotgun (WGS) entry which is preliminary data.</text>
</comment>
<gene>
    <name evidence="1" type="ORF">CVT26_002291</name>
</gene>
<evidence type="ECO:0000313" key="2">
    <source>
        <dbReference type="Proteomes" id="UP000284706"/>
    </source>
</evidence>
<dbReference type="AlphaFoldDB" id="A0A409YN24"/>
<dbReference type="InParanoid" id="A0A409YN24"/>
<protein>
    <submittedName>
        <fullName evidence="1">Uncharacterized protein</fullName>
    </submittedName>
</protein>
<feature type="non-terminal residue" evidence="1">
    <location>
        <position position="1"/>
    </location>
</feature>
<proteinExistence type="predicted"/>
<evidence type="ECO:0000313" key="1">
    <source>
        <dbReference type="EMBL" id="PPR04425.1"/>
    </source>
</evidence>
<dbReference type="OrthoDB" id="3070804at2759"/>